<protein>
    <submittedName>
        <fullName evidence="2">Uncharacterized protein</fullName>
    </submittedName>
</protein>
<name>A0ABM4TNK2_DROSZ</name>
<keyword evidence="1" id="KW-1185">Reference proteome</keyword>
<evidence type="ECO:0000313" key="1">
    <source>
        <dbReference type="Proteomes" id="UP001652628"/>
    </source>
</evidence>
<sequence>MVLGRPHQMTLNRFMQLKSRLSNNPERWKKYLEEIEQYFSLEQIAPAVGSESSLVKCTSSNRHNDMSAVILSWRKYRFVFTADIHKMYRCIDVHPEDAQYQRILWRAADGAINVYALSTLTFVTASAPFTDHRSFAIRVIEQLAKDEQLSFPQAEEMLVKKYM</sequence>
<reference evidence="2" key="1">
    <citation type="submission" date="2025-08" db="UniProtKB">
        <authorList>
            <consortium name="RefSeq"/>
        </authorList>
    </citation>
    <scope>IDENTIFICATION</scope>
</reference>
<dbReference type="Proteomes" id="UP001652628">
    <property type="component" value="Chromosome 3"/>
</dbReference>
<evidence type="ECO:0000313" key="2">
    <source>
        <dbReference type="RefSeq" id="XP_070851545.1"/>
    </source>
</evidence>
<gene>
    <name evidence="2" type="primary">LOC139352809</name>
</gene>
<organism evidence="1 2">
    <name type="scientific">Drosophila suzukii</name>
    <name type="common">Spotted-wing drosophila fruit fly</name>
    <dbReference type="NCBI Taxonomy" id="28584"/>
    <lineage>
        <taxon>Eukaryota</taxon>
        <taxon>Metazoa</taxon>
        <taxon>Ecdysozoa</taxon>
        <taxon>Arthropoda</taxon>
        <taxon>Hexapoda</taxon>
        <taxon>Insecta</taxon>
        <taxon>Pterygota</taxon>
        <taxon>Neoptera</taxon>
        <taxon>Endopterygota</taxon>
        <taxon>Diptera</taxon>
        <taxon>Brachycera</taxon>
        <taxon>Muscomorpha</taxon>
        <taxon>Ephydroidea</taxon>
        <taxon>Drosophilidae</taxon>
        <taxon>Drosophila</taxon>
        <taxon>Sophophora</taxon>
    </lineage>
</organism>
<dbReference type="RefSeq" id="XP_070851545.1">
    <property type="nucleotide sequence ID" value="XM_070995444.1"/>
</dbReference>
<accession>A0ABM4TNK2</accession>
<proteinExistence type="predicted"/>
<dbReference type="GeneID" id="139352809"/>